<evidence type="ECO:0000256" key="6">
    <source>
        <dbReference type="ARBA" id="ARBA00023136"/>
    </source>
</evidence>
<evidence type="ECO:0000259" key="8">
    <source>
        <dbReference type="PROSITE" id="PS50928"/>
    </source>
</evidence>
<dbReference type="NCBIfam" id="NF045476">
    <property type="entry name" value="Opp4C"/>
    <property type="match status" value="1"/>
</dbReference>
<feature type="transmembrane region" description="Helical" evidence="7">
    <location>
        <begin position="21"/>
        <end position="44"/>
    </location>
</feature>
<comment type="similarity">
    <text evidence="7">Belongs to the binding-protein-dependent transport system permease family.</text>
</comment>
<dbReference type="InterPro" id="IPR053523">
    <property type="entry name" value="Oligopeptide_permease_AppC"/>
</dbReference>
<dbReference type="Gene3D" id="1.10.3720.10">
    <property type="entry name" value="MetI-like"/>
    <property type="match status" value="1"/>
</dbReference>
<evidence type="ECO:0000256" key="3">
    <source>
        <dbReference type="ARBA" id="ARBA00022475"/>
    </source>
</evidence>
<feature type="transmembrane region" description="Helical" evidence="7">
    <location>
        <begin position="253"/>
        <end position="273"/>
    </location>
</feature>
<keyword evidence="6 7" id="KW-0472">Membrane</keyword>
<comment type="caution">
    <text evidence="9">The sequence shown here is derived from an EMBL/GenBank/DDBJ whole genome shotgun (WGS) entry which is preliminary data.</text>
</comment>
<dbReference type="PANTHER" id="PTHR43386:SF1">
    <property type="entry name" value="D,D-DIPEPTIDE TRANSPORT SYSTEM PERMEASE PROTEIN DDPC-RELATED"/>
    <property type="match status" value="1"/>
</dbReference>
<keyword evidence="4 7" id="KW-0812">Transmembrane</keyword>
<dbReference type="AlphaFoldDB" id="A0A6B0YSH9"/>
<dbReference type="SUPFAM" id="SSF161098">
    <property type="entry name" value="MetI-like"/>
    <property type="match status" value="1"/>
</dbReference>
<dbReference type="GO" id="GO:0005886">
    <property type="term" value="C:plasma membrane"/>
    <property type="evidence" value="ECO:0007669"/>
    <property type="project" value="UniProtKB-SubCell"/>
</dbReference>
<evidence type="ECO:0000256" key="4">
    <source>
        <dbReference type="ARBA" id="ARBA00022692"/>
    </source>
</evidence>
<feature type="domain" description="ABC transmembrane type-1" evidence="8">
    <location>
        <begin position="82"/>
        <end position="273"/>
    </location>
</feature>
<keyword evidence="3" id="KW-1003">Cell membrane</keyword>
<keyword evidence="2 7" id="KW-0813">Transport</keyword>
<gene>
    <name evidence="9" type="ORF">F4Y42_11490</name>
</gene>
<evidence type="ECO:0000256" key="1">
    <source>
        <dbReference type="ARBA" id="ARBA00004651"/>
    </source>
</evidence>
<comment type="subcellular location">
    <subcellularLocation>
        <location evidence="1 7">Cell membrane</location>
        <topology evidence="1 7">Multi-pass membrane protein</topology>
    </subcellularLocation>
</comment>
<dbReference type="Pfam" id="PF00528">
    <property type="entry name" value="BPD_transp_1"/>
    <property type="match status" value="1"/>
</dbReference>
<feature type="transmembrane region" description="Helical" evidence="7">
    <location>
        <begin position="84"/>
        <end position="110"/>
    </location>
</feature>
<organism evidence="9">
    <name type="scientific">Caldilineaceae bacterium SB0664_bin_27</name>
    <dbReference type="NCBI Taxonomy" id="2605260"/>
    <lineage>
        <taxon>Bacteria</taxon>
        <taxon>Bacillati</taxon>
        <taxon>Chloroflexota</taxon>
        <taxon>Caldilineae</taxon>
        <taxon>Caldilineales</taxon>
        <taxon>Caldilineaceae</taxon>
    </lineage>
</organism>
<evidence type="ECO:0000256" key="7">
    <source>
        <dbReference type="RuleBase" id="RU363032"/>
    </source>
</evidence>
<dbReference type="InterPro" id="IPR000515">
    <property type="entry name" value="MetI-like"/>
</dbReference>
<evidence type="ECO:0000256" key="2">
    <source>
        <dbReference type="ARBA" id="ARBA00022448"/>
    </source>
</evidence>
<dbReference type="InterPro" id="IPR050366">
    <property type="entry name" value="BP-dependent_transpt_permease"/>
</dbReference>
<proteinExistence type="inferred from homology"/>
<dbReference type="CDD" id="cd06261">
    <property type="entry name" value="TM_PBP2"/>
    <property type="match status" value="1"/>
</dbReference>
<dbReference type="EMBL" id="VXRG01000097">
    <property type="protein sequence ID" value="MXY94054.1"/>
    <property type="molecule type" value="Genomic_DNA"/>
</dbReference>
<dbReference type="InterPro" id="IPR035906">
    <property type="entry name" value="MetI-like_sf"/>
</dbReference>
<keyword evidence="5 7" id="KW-1133">Transmembrane helix</keyword>
<protein>
    <submittedName>
        <fullName evidence="9">ABC transporter permease</fullName>
    </submittedName>
</protein>
<accession>A0A6B0YSH9</accession>
<dbReference type="Pfam" id="PF12911">
    <property type="entry name" value="OppC_N"/>
    <property type="match status" value="1"/>
</dbReference>
<sequence length="286" mass="30763">MELTDRKSPNTVAARFRRHKVAVASLGIIAVLGFAAIFAPIIAIQDPYTVDLDSIRQPPSADHILGTDSAGRDMWARMVYGARISMSVGFVANVISISIGVLIGTVSGYVGGRIDNILMRFTELVMNFPTFFAILMLVALLGPNIINVMVVIGVLGWEGLARLLRAQVLSLREQAFVEAARCIGTPHSRIVFRHILPNLQPYILVAATLGVAGTILTESALSFLGLGVQIPQASWGSMLNSAQSLTVLTNSPWLWLPPGIAISVAVLAMNFVGDGLRDAFDPRMEV</sequence>
<dbReference type="GO" id="GO:0055085">
    <property type="term" value="P:transmembrane transport"/>
    <property type="evidence" value="ECO:0007669"/>
    <property type="project" value="InterPro"/>
</dbReference>
<dbReference type="InterPro" id="IPR025966">
    <property type="entry name" value="OppC_N"/>
</dbReference>
<feature type="transmembrane region" description="Helical" evidence="7">
    <location>
        <begin position="202"/>
        <end position="230"/>
    </location>
</feature>
<dbReference type="PROSITE" id="PS50928">
    <property type="entry name" value="ABC_TM1"/>
    <property type="match status" value="1"/>
</dbReference>
<evidence type="ECO:0000256" key="5">
    <source>
        <dbReference type="ARBA" id="ARBA00022989"/>
    </source>
</evidence>
<reference evidence="9" key="1">
    <citation type="submission" date="2019-09" db="EMBL/GenBank/DDBJ databases">
        <title>Characterisation of the sponge microbiome using genome-centric metagenomics.</title>
        <authorList>
            <person name="Engelberts J.P."/>
            <person name="Robbins S.J."/>
            <person name="De Goeij J.M."/>
            <person name="Aranda M."/>
            <person name="Bell S.C."/>
            <person name="Webster N.S."/>
        </authorList>
    </citation>
    <scope>NUCLEOTIDE SEQUENCE</scope>
    <source>
        <strain evidence="9">SB0664_bin_27</strain>
    </source>
</reference>
<dbReference type="PANTHER" id="PTHR43386">
    <property type="entry name" value="OLIGOPEPTIDE TRANSPORT SYSTEM PERMEASE PROTEIN APPC"/>
    <property type="match status" value="1"/>
</dbReference>
<evidence type="ECO:0000313" key="9">
    <source>
        <dbReference type="EMBL" id="MXY94054.1"/>
    </source>
</evidence>
<name>A0A6B0YSH9_9CHLR</name>